<dbReference type="EC" id="2.8.1.7" evidence="3"/>
<dbReference type="PANTHER" id="PTHR43586:SF4">
    <property type="entry name" value="ISOPENICILLIN N EPIMERASE"/>
    <property type="match status" value="1"/>
</dbReference>
<proteinExistence type="predicted"/>
<dbReference type="AlphaFoldDB" id="A0A5C5YW74"/>
<evidence type="ECO:0000259" key="2">
    <source>
        <dbReference type="Pfam" id="PF00266"/>
    </source>
</evidence>
<evidence type="ECO:0000256" key="1">
    <source>
        <dbReference type="ARBA" id="ARBA00022898"/>
    </source>
</evidence>
<protein>
    <submittedName>
        <fullName evidence="3">Putative cysteine desulfurase</fullName>
        <ecNumber evidence="3">2.8.1.7</ecNumber>
    </submittedName>
</protein>
<dbReference type="SUPFAM" id="SSF53383">
    <property type="entry name" value="PLP-dependent transferases"/>
    <property type="match status" value="1"/>
</dbReference>
<keyword evidence="3" id="KW-0808">Transferase</keyword>
<dbReference type="Proteomes" id="UP000315010">
    <property type="component" value="Unassembled WGS sequence"/>
</dbReference>
<accession>A0A5C5YW74</accession>
<dbReference type="Gene3D" id="3.90.1150.10">
    <property type="entry name" value="Aspartate Aminotransferase, domain 1"/>
    <property type="match status" value="1"/>
</dbReference>
<dbReference type="InterPro" id="IPR000192">
    <property type="entry name" value="Aminotrans_V_dom"/>
</dbReference>
<dbReference type="PANTHER" id="PTHR43586">
    <property type="entry name" value="CYSTEINE DESULFURASE"/>
    <property type="match status" value="1"/>
</dbReference>
<dbReference type="GO" id="GO:0031071">
    <property type="term" value="F:cysteine desulfurase activity"/>
    <property type="evidence" value="ECO:0007669"/>
    <property type="project" value="UniProtKB-EC"/>
</dbReference>
<dbReference type="EMBL" id="SJPJ01000001">
    <property type="protein sequence ID" value="TWT79319.1"/>
    <property type="molecule type" value="Genomic_DNA"/>
</dbReference>
<gene>
    <name evidence="3" type="primary">csd_1</name>
    <name evidence="3" type="ORF">CA13_07180</name>
</gene>
<sequence>MLDAIERFLRTCGAASGRGQYRSASEADAVVHSIRRAIASLIQAPSSQCIALFSNGTTACNAAIVGVVQNGDHVVTTAVEHNSVLRCLWHLKTMGRISLTIVDCDQSGTVDADSVINALTEKTRLVAVTSASNVTGAEQPIVEIGHKLGDHPAAFLCDAAQSFGYLPINVMQSRIDLLAAPGHKGGGGPQGTGFLYVAPSWHERIAPSVFGGTGSQSESLSMPHTMPMKLEPGNLNVPALAGWEAGLKAISKKGESSIAKHGARLAEQLHLGLRSIRGVRVFGQAGRLPIASIAVDELSPHDLAAILDAEYAIETRAGLHCAARIHEFLGSYPNGTLRISGGATTTSGEIDQAILAMQSLADM</sequence>
<name>A0A5C5YW74_9BACT</name>
<evidence type="ECO:0000313" key="3">
    <source>
        <dbReference type="EMBL" id="TWT79319.1"/>
    </source>
</evidence>
<dbReference type="InterPro" id="IPR015424">
    <property type="entry name" value="PyrdxlP-dep_Trfase"/>
</dbReference>
<dbReference type="InterPro" id="IPR015422">
    <property type="entry name" value="PyrdxlP-dep_Trfase_small"/>
</dbReference>
<keyword evidence="1" id="KW-0663">Pyridoxal phosphate</keyword>
<evidence type="ECO:0000313" key="4">
    <source>
        <dbReference type="Proteomes" id="UP000315010"/>
    </source>
</evidence>
<comment type="caution">
    <text evidence="3">The sequence shown here is derived from an EMBL/GenBank/DDBJ whole genome shotgun (WGS) entry which is preliminary data.</text>
</comment>
<organism evidence="3 4">
    <name type="scientific">Novipirellula herctigrandis</name>
    <dbReference type="NCBI Taxonomy" id="2527986"/>
    <lineage>
        <taxon>Bacteria</taxon>
        <taxon>Pseudomonadati</taxon>
        <taxon>Planctomycetota</taxon>
        <taxon>Planctomycetia</taxon>
        <taxon>Pirellulales</taxon>
        <taxon>Pirellulaceae</taxon>
        <taxon>Novipirellula</taxon>
    </lineage>
</organism>
<keyword evidence="4" id="KW-1185">Reference proteome</keyword>
<dbReference type="Pfam" id="PF00266">
    <property type="entry name" value="Aminotran_5"/>
    <property type="match status" value="1"/>
</dbReference>
<feature type="domain" description="Aminotransferase class V" evidence="2">
    <location>
        <begin position="2"/>
        <end position="352"/>
    </location>
</feature>
<dbReference type="InterPro" id="IPR015421">
    <property type="entry name" value="PyrdxlP-dep_Trfase_major"/>
</dbReference>
<reference evidence="3 4" key="1">
    <citation type="submission" date="2019-02" db="EMBL/GenBank/DDBJ databases">
        <title>Deep-cultivation of Planctomycetes and their phenomic and genomic characterization uncovers novel biology.</title>
        <authorList>
            <person name="Wiegand S."/>
            <person name="Jogler M."/>
            <person name="Boedeker C."/>
            <person name="Pinto D."/>
            <person name="Vollmers J."/>
            <person name="Rivas-Marin E."/>
            <person name="Kohn T."/>
            <person name="Peeters S.H."/>
            <person name="Heuer A."/>
            <person name="Rast P."/>
            <person name="Oberbeckmann S."/>
            <person name="Bunk B."/>
            <person name="Jeske O."/>
            <person name="Meyerdierks A."/>
            <person name="Storesund J.E."/>
            <person name="Kallscheuer N."/>
            <person name="Luecker S."/>
            <person name="Lage O.M."/>
            <person name="Pohl T."/>
            <person name="Merkel B.J."/>
            <person name="Hornburger P."/>
            <person name="Mueller R.-W."/>
            <person name="Bruemmer F."/>
            <person name="Labrenz M."/>
            <person name="Spormann A.M."/>
            <person name="Op Den Camp H."/>
            <person name="Overmann J."/>
            <person name="Amann R."/>
            <person name="Jetten M.S.M."/>
            <person name="Mascher T."/>
            <person name="Medema M.H."/>
            <person name="Devos D.P."/>
            <person name="Kaster A.-K."/>
            <person name="Ovreas L."/>
            <person name="Rohde M."/>
            <person name="Galperin M.Y."/>
            <person name="Jogler C."/>
        </authorList>
    </citation>
    <scope>NUCLEOTIDE SEQUENCE [LARGE SCALE GENOMIC DNA]</scope>
    <source>
        <strain evidence="3 4">CA13</strain>
    </source>
</reference>
<dbReference type="Gene3D" id="3.40.640.10">
    <property type="entry name" value="Type I PLP-dependent aspartate aminotransferase-like (Major domain)"/>
    <property type="match status" value="1"/>
</dbReference>